<protein>
    <submittedName>
        <fullName evidence="2">Uncharacterized protein</fullName>
    </submittedName>
</protein>
<feature type="compositionally biased region" description="Low complexity" evidence="1">
    <location>
        <begin position="22"/>
        <end position="35"/>
    </location>
</feature>
<feature type="region of interest" description="Disordered" evidence="1">
    <location>
        <begin position="196"/>
        <end position="222"/>
    </location>
</feature>
<feature type="compositionally biased region" description="Basic and acidic residues" evidence="1">
    <location>
        <begin position="59"/>
        <end position="68"/>
    </location>
</feature>
<evidence type="ECO:0000313" key="3">
    <source>
        <dbReference type="Proteomes" id="UP000075903"/>
    </source>
</evidence>
<sequence length="272" mass="30100">MPQRKVVWSRASIMPGSQLFAMKMSGKSGSQQQRQQYREPLLLDRPVAHRVLPQRVSKPARDDEREQHEDEPEPDLDLRERGIVRLEVELHGPDVVPLVERLQPVELHRHDVVRVVEEADVQHGKLVALLVAAGQVAGAVPHVRAAIVRAAVHRHRLVVDRQPLDLHAQVELFVHHLVVRVVGRQLGNDPQLLRVGGQQRGAHHERAAGQAPGAPSPAAATVPFGCSEPPLTLLITVMGGPASPIKMPSPKQAKKARKTVANSRLFIEYSRM</sequence>
<proteinExistence type="predicted"/>
<dbReference type="AlphaFoldDB" id="A0A182VKV8"/>
<reference evidence="2" key="1">
    <citation type="submission" date="2020-05" db="UniProtKB">
        <authorList>
            <consortium name="EnsemblMetazoa"/>
        </authorList>
    </citation>
    <scope>IDENTIFICATION</scope>
    <source>
        <strain evidence="2">MAF</strain>
    </source>
</reference>
<feature type="region of interest" description="Disordered" evidence="1">
    <location>
        <begin position="21"/>
        <end position="78"/>
    </location>
</feature>
<dbReference type="Proteomes" id="UP000075903">
    <property type="component" value="Unassembled WGS sequence"/>
</dbReference>
<feature type="compositionally biased region" description="Low complexity" evidence="1">
    <location>
        <begin position="208"/>
        <end position="220"/>
    </location>
</feature>
<evidence type="ECO:0000313" key="2">
    <source>
        <dbReference type="EnsemblMetazoa" id="AMEM016681-PA"/>
    </source>
</evidence>
<evidence type="ECO:0000256" key="1">
    <source>
        <dbReference type="SAM" id="MobiDB-lite"/>
    </source>
</evidence>
<name>A0A182VKV8_ANOME</name>
<dbReference type="EnsemblMetazoa" id="AMEM016681-RA">
    <property type="protein sequence ID" value="AMEM016681-PA"/>
    <property type="gene ID" value="AMEM016681"/>
</dbReference>
<dbReference type="VEuPathDB" id="VectorBase:AMEM016681"/>
<accession>A0A182VKV8</accession>
<keyword evidence="3" id="KW-1185">Reference proteome</keyword>
<organism evidence="2 3">
    <name type="scientific">Anopheles merus</name>
    <name type="common">Mosquito</name>
    <dbReference type="NCBI Taxonomy" id="30066"/>
    <lineage>
        <taxon>Eukaryota</taxon>
        <taxon>Metazoa</taxon>
        <taxon>Ecdysozoa</taxon>
        <taxon>Arthropoda</taxon>
        <taxon>Hexapoda</taxon>
        <taxon>Insecta</taxon>
        <taxon>Pterygota</taxon>
        <taxon>Neoptera</taxon>
        <taxon>Endopterygota</taxon>
        <taxon>Diptera</taxon>
        <taxon>Nematocera</taxon>
        <taxon>Culicoidea</taxon>
        <taxon>Culicidae</taxon>
        <taxon>Anophelinae</taxon>
        <taxon>Anopheles</taxon>
    </lineage>
</organism>